<comment type="subcellular location">
    <subcellularLocation>
        <location evidence="1 13">Plastid</location>
        <location evidence="1 13">Chloroplast</location>
    </subcellularLocation>
</comment>
<dbReference type="InterPro" id="IPR011556">
    <property type="entry name" value="Glut_cys_lig_pln_type"/>
</dbReference>
<comment type="subunit">
    <text evidence="4">Homodimer or monomer when oxidized or reduced, respectively.</text>
</comment>
<sequence length="507" mass="56762">MSARCIAPRVSGVGGQRLARIPPQHTTTQEQKIRKLAPHSRRVGGARHGGACASSAGASDPTAASTAVAAAPLTEKDLVDYLRSGCKPKSAWRIGTEHEKFGYQLDNLKPIEYEAHVKLLLEALVERFNWEPMMEGGLIIGAKLDGQSVTLEPGGQFELSGAPLENLHLTCAEVHSHLYQVKTVAKELGVAFLGMGFQPKWAVEDTPVMPKGRYKIMKEYMPKRGTRGLDMMFRTCTIQVNLDFSSEEDMIRKFRTSLALQPIATALFANSPFADGKPSGMKSLRSDVWTDTDPDRTGTLAWVYEDGFGFEAYTKYVLDVPMYFVYRDGIYHDVTGQSFRTFMEGKLPDFPDERPTLDDWEQHLTTCFPEVRLKRYMEMRGADGGPWSQICALPAVWVGLLYDEQALADAEALVSDWTSEEREYLRTAVTKDGLQTPFRDGTVQSVAIDMVRISKEGLIRRRCNEENFVDGLMEMATSGKTSADRLLDLYENEWAGDIDNIYKKLTY</sequence>
<evidence type="ECO:0000256" key="14">
    <source>
        <dbReference type="PIRSR" id="PIRSR017901-50"/>
    </source>
</evidence>
<evidence type="ECO:0000256" key="4">
    <source>
        <dbReference type="ARBA" id="ARBA00011153"/>
    </source>
</evidence>
<evidence type="ECO:0000256" key="6">
    <source>
        <dbReference type="ARBA" id="ARBA00022598"/>
    </source>
</evidence>
<dbReference type="EC" id="6.3.2.2" evidence="13"/>
<dbReference type="Gene3D" id="3.30.590.20">
    <property type="match status" value="1"/>
</dbReference>
<dbReference type="GO" id="GO:0006750">
    <property type="term" value="P:glutathione biosynthetic process"/>
    <property type="evidence" value="ECO:0007669"/>
    <property type="project" value="UniProtKB-UniRule"/>
</dbReference>
<feature type="disulfide bond" evidence="14">
    <location>
        <begin position="171"/>
        <end position="391"/>
    </location>
</feature>
<gene>
    <name evidence="15" type="ORF">MANT1106_LOCUS2970</name>
</gene>
<dbReference type="InterPro" id="IPR035434">
    <property type="entry name" value="GCL_bact_plant"/>
</dbReference>
<comment type="similarity">
    <text evidence="3 13">Belongs to the carboxylate-amine ligase family. Glutamate--cysteine ligase type 2 subfamily.</text>
</comment>
<dbReference type="GO" id="GO:0009507">
    <property type="term" value="C:chloroplast"/>
    <property type="evidence" value="ECO:0007669"/>
    <property type="project" value="UniProtKB-SubCell"/>
</dbReference>
<reference evidence="15" key="1">
    <citation type="submission" date="2021-01" db="EMBL/GenBank/DDBJ databases">
        <authorList>
            <person name="Corre E."/>
            <person name="Pelletier E."/>
            <person name="Niang G."/>
            <person name="Scheremetjew M."/>
            <person name="Finn R."/>
            <person name="Kale V."/>
            <person name="Holt S."/>
            <person name="Cochrane G."/>
            <person name="Meng A."/>
            <person name="Brown T."/>
            <person name="Cohen L."/>
        </authorList>
    </citation>
    <scope>NUCLEOTIDE SEQUENCE</scope>
    <source>
        <strain evidence="15">SL-175</strain>
    </source>
</reference>
<keyword evidence="9 13" id="KW-0547">Nucleotide-binding</keyword>
<dbReference type="InterPro" id="IPR006336">
    <property type="entry name" value="GCS2"/>
</dbReference>
<keyword evidence="12 14" id="KW-1015">Disulfide bond</keyword>
<protein>
    <recommendedName>
        <fullName evidence="13">Glutamate--cysteine ligase</fullName>
        <ecNumber evidence="13">6.3.2.2</ecNumber>
    </recommendedName>
</protein>
<dbReference type="GO" id="GO:0004357">
    <property type="term" value="F:glutamate-cysteine ligase activity"/>
    <property type="evidence" value="ECO:0007669"/>
    <property type="project" value="UniProtKB-UniRule"/>
</dbReference>
<dbReference type="AlphaFoldDB" id="A0A7S0S9T7"/>
<dbReference type="NCBIfam" id="TIGR01436">
    <property type="entry name" value="glu_cys_lig_pln"/>
    <property type="match status" value="1"/>
</dbReference>
<evidence type="ECO:0000256" key="12">
    <source>
        <dbReference type="ARBA" id="ARBA00023157"/>
    </source>
</evidence>
<evidence type="ECO:0000256" key="5">
    <source>
        <dbReference type="ARBA" id="ARBA00022528"/>
    </source>
</evidence>
<keyword evidence="5 13" id="KW-0150">Chloroplast</keyword>
<comment type="pathway">
    <text evidence="2">Sulfur metabolism; glutathione biosynthesis; glutathione from L-cysteine and L-glutamate: step 1/2.</text>
</comment>
<dbReference type="Pfam" id="PF04107">
    <property type="entry name" value="GCS2"/>
    <property type="match status" value="1"/>
</dbReference>
<evidence type="ECO:0000313" key="15">
    <source>
        <dbReference type="EMBL" id="CAD8700288.1"/>
    </source>
</evidence>
<name>A0A7S0S9T7_9CHLO</name>
<evidence type="ECO:0000256" key="8">
    <source>
        <dbReference type="ARBA" id="ARBA00022684"/>
    </source>
</evidence>
<dbReference type="SUPFAM" id="SSF55931">
    <property type="entry name" value="Glutamine synthetase/guanido kinase"/>
    <property type="match status" value="1"/>
</dbReference>
<dbReference type="EMBL" id="HBFC01005338">
    <property type="protein sequence ID" value="CAD8700288.1"/>
    <property type="molecule type" value="Transcribed_RNA"/>
</dbReference>
<evidence type="ECO:0000256" key="7">
    <source>
        <dbReference type="ARBA" id="ARBA00022640"/>
    </source>
</evidence>
<evidence type="ECO:0000256" key="2">
    <source>
        <dbReference type="ARBA" id="ARBA00005006"/>
    </source>
</evidence>
<comment type="catalytic activity">
    <reaction evidence="13">
        <text>L-cysteine + L-glutamate + ATP = gamma-L-glutamyl-L-cysteine + ADP + phosphate + H(+)</text>
        <dbReference type="Rhea" id="RHEA:13285"/>
        <dbReference type="ChEBI" id="CHEBI:15378"/>
        <dbReference type="ChEBI" id="CHEBI:29985"/>
        <dbReference type="ChEBI" id="CHEBI:30616"/>
        <dbReference type="ChEBI" id="CHEBI:35235"/>
        <dbReference type="ChEBI" id="CHEBI:43474"/>
        <dbReference type="ChEBI" id="CHEBI:58173"/>
        <dbReference type="ChEBI" id="CHEBI:456216"/>
        <dbReference type="EC" id="6.3.2.2"/>
    </reaction>
</comment>
<dbReference type="PIRSF" id="PIRSF017901">
    <property type="entry name" value="GCL"/>
    <property type="match status" value="1"/>
</dbReference>
<evidence type="ECO:0000256" key="10">
    <source>
        <dbReference type="ARBA" id="ARBA00022840"/>
    </source>
</evidence>
<organism evidence="15">
    <name type="scientific">Mantoniella antarctica</name>
    <dbReference type="NCBI Taxonomy" id="81844"/>
    <lineage>
        <taxon>Eukaryota</taxon>
        <taxon>Viridiplantae</taxon>
        <taxon>Chlorophyta</taxon>
        <taxon>Mamiellophyceae</taxon>
        <taxon>Mamiellales</taxon>
        <taxon>Mamiellaceae</taxon>
        <taxon>Mantoniella</taxon>
    </lineage>
</organism>
<dbReference type="PANTHER" id="PTHR34378">
    <property type="entry name" value="GLUTAMATE--CYSTEINE LIGASE, CHLOROPLASTIC"/>
    <property type="match status" value="1"/>
</dbReference>
<dbReference type="GO" id="GO:0005524">
    <property type="term" value="F:ATP binding"/>
    <property type="evidence" value="ECO:0007669"/>
    <property type="project" value="UniProtKB-UniRule"/>
</dbReference>
<dbReference type="UniPathway" id="UPA00142">
    <property type="reaction ID" value="UER00209"/>
</dbReference>
<evidence type="ECO:0000256" key="11">
    <source>
        <dbReference type="ARBA" id="ARBA00022946"/>
    </source>
</evidence>
<evidence type="ECO:0000256" key="13">
    <source>
        <dbReference type="PIRNR" id="PIRNR017901"/>
    </source>
</evidence>
<keyword evidence="11" id="KW-0809">Transit peptide</keyword>
<proteinExistence type="inferred from homology"/>
<dbReference type="InterPro" id="IPR014746">
    <property type="entry name" value="Gln_synth/guanido_kin_cat_dom"/>
</dbReference>
<evidence type="ECO:0000256" key="1">
    <source>
        <dbReference type="ARBA" id="ARBA00004229"/>
    </source>
</evidence>
<keyword evidence="6 13" id="KW-0436">Ligase</keyword>
<keyword evidence="10 13" id="KW-0067">ATP-binding</keyword>
<keyword evidence="8" id="KW-0317">Glutathione biosynthesis</keyword>
<keyword evidence="7" id="KW-0934">Plastid</keyword>
<evidence type="ECO:0000256" key="3">
    <source>
        <dbReference type="ARBA" id="ARBA00010253"/>
    </source>
</evidence>
<accession>A0A7S0S9T7</accession>
<evidence type="ECO:0000256" key="9">
    <source>
        <dbReference type="ARBA" id="ARBA00022741"/>
    </source>
</evidence>
<dbReference type="PANTHER" id="PTHR34378:SF1">
    <property type="entry name" value="GLUTAMATE--CYSTEINE LIGASE, CHLOROPLASTIC"/>
    <property type="match status" value="1"/>
</dbReference>